<proteinExistence type="predicted"/>
<reference evidence="1 2" key="1">
    <citation type="submission" date="2019-09" db="EMBL/GenBank/DDBJ databases">
        <title>Genome sequence and assembly of Flavobacterium sp.</title>
        <authorList>
            <person name="Chhetri G."/>
        </authorList>
    </citation>
    <scope>NUCLEOTIDE SEQUENCE [LARGE SCALE GENOMIC DNA]</scope>
    <source>
        <strain evidence="1 2">SNL9</strain>
    </source>
</reference>
<organism evidence="1 2">
    <name type="scientific">Paenimyroides baculatum</name>
    <dbReference type="NCBI Taxonomy" id="2608000"/>
    <lineage>
        <taxon>Bacteria</taxon>
        <taxon>Pseudomonadati</taxon>
        <taxon>Bacteroidota</taxon>
        <taxon>Flavobacteriia</taxon>
        <taxon>Flavobacteriales</taxon>
        <taxon>Flavobacteriaceae</taxon>
        <taxon>Paenimyroides</taxon>
    </lineage>
</organism>
<protein>
    <submittedName>
        <fullName evidence="1">Uncharacterized protein</fullName>
    </submittedName>
</protein>
<dbReference type="RefSeq" id="WP_150009934.1">
    <property type="nucleotide sequence ID" value="NZ_VWSG01000001.1"/>
</dbReference>
<keyword evidence="2" id="KW-1185">Reference proteome</keyword>
<dbReference type="AlphaFoldDB" id="A0A5M6D028"/>
<evidence type="ECO:0000313" key="1">
    <source>
        <dbReference type="EMBL" id="KAA5538495.1"/>
    </source>
</evidence>
<sequence length="109" mass="12622">MFFKPILPAVEYVVLYDYIKNELCVNKSKPELECNGKCHLKKELAKAAAGNEKEKVHTFSVESSVAFCEAVYTDFCFILIDDFPLQKLFSYNTIYRFCFSQLLFRPPVS</sequence>
<comment type="caution">
    <text evidence="1">The sequence shown here is derived from an EMBL/GenBank/DDBJ whole genome shotgun (WGS) entry which is preliminary data.</text>
</comment>
<evidence type="ECO:0000313" key="2">
    <source>
        <dbReference type="Proteomes" id="UP000325141"/>
    </source>
</evidence>
<dbReference type="Proteomes" id="UP000325141">
    <property type="component" value="Unassembled WGS sequence"/>
</dbReference>
<gene>
    <name evidence="1" type="ORF">F0460_02310</name>
</gene>
<accession>A0A5M6D028</accession>
<dbReference type="EMBL" id="VWSG01000001">
    <property type="protein sequence ID" value="KAA5538495.1"/>
    <property type="molecule type" value="Genomic_DNA"/>
</dbReference>
<name>A0A5M6D028_9FLAO</name>